<evidence type="ECO:0000313" key="1">
    <source>
        <dbReference type="EMBL" id="KAH3733481.1"/>
    </source>
</evidence>
<sequence>MMKQMKYSSEWDVCDQTPAQTPDVCSMCYEEYGGYMSTFMAGGYMNGYTQYNGYAGYGYNNNGSTYENGYPNMIYNRSDVT</sequence>
<comment type="caution">
    <text evidence="1">The sequence shown here is derived from an EMBL/GenBank/DDBJ whole genome shotgun (WGS) entry which is preliminary data.</text>
</comment>
<evidence type="ECO:0000313" key="2">
    <source>
        <dbReference type="Proteomes" id="UP000828390"/>
    </source>
</evidence>
<reference evidence="1" key="2">
    <citation type="submission" date="2020-11" db="EMBL/GenBank/DDBJ databases">
        <authorList>
            <person name="McCartney M.A."/>
            <person name="Auch B."/>
            <person name="Kono T."/>
            <person name="Mallez S."/>
            <person name="Becker A."/>
            <person name="Gohl D.M."/>
            <person name="Silverstein K.A.T."/>
            <person name="Koren S."/>
            <person name="Bechman K.B."/>
            <person name="Herman A."/>
            <person name="Abrahante J.E."/>
            <person name="Garbe J."/>
        </authorList>
    </citation>
    <scope>NUCLEOTIDE SEQUENCE</scope>
    <source>
        <strain evidence="1">Duluth1</strain>
        <tissue evidence="1">Whole animal</tissue>
    </source>
</reference>
<proteinExistence type="predicted"/>
<dbReference type="EMBL" id="JAIWYP010000011">
    <property type="protein sequence ID" value="KAH3733481.1"/>
    <property type="molecule type" value="Genomic_DNA"/>
</dbReference>
<gene>
    <name evidence="1" type="ORF">DPMN_039909</name>
</gene>
<dbReference type="AlphaFoldDB" id="A0A9D4HWC8"/>
<protein>
    <submittedName>
        <fullName evidence="1">Uncharacterized protein</fullName>
    </submittedName>
</protein>
<feature type="non-terminal residue" evidence="1">
    <location>
        <position position="81"/>
    </location>
</feature>
<name>A0A9D4HWC8_DREPO</name>
<dbReference type="Proteomes" id="UP000828390">
    <property type="component" value="Unassembled WGS sequence"/>
</dbReference>
<organism evidence="1 2">
    <name type="scientific">Dreissena polymorpha</name>
    <name type="common">Zebra mussel</name>
    <name type="synonym">Mytilus polymorpha</name>
    <dbReference type="NCBI Taxonomy" id="45954"/>
    <lineage>
        <taxon>Eukaryota</taxon>
        <taxon>Metazoa</taxon>
        <taxon>Spiralia</taxon>
        <taxon>Lophotrochozoa</taxon>
        <taxon>Mollusca</taxon>
        <taxon>Bivalvia</taxon>
        <taxon>Autobranchia</taxon>
        <taxon>Heteroconchia</taxon>
        <taxon>Euheterodonta</taxon>
        <taxon>Imparidentia</taxon>
        <taxon>Neoheterodontei</taxon>
        <taxon>Myida</taxon>
        <taxon>Dreissenoidea</taxon>
        <taxon>Dreissenidae</taxon>
        <taxon>Dreissena</taxon>
    </lineage>
</organism>
<keyword evidence="2" id="KW-1185">Reference proteome</keyword>
<accession>A0A9D4HWC8</accession>
<reference evidence="1" key="1">
    <citation type="journal article" date="2019" name="bioRxiv">
        <title>The Genome of the Zebra Mussel, Dreissena polymorpha: A Resource for Invasive Species Research.</title>
        <authorList>
            <person name="McCartney M.A."/>
            <person name="Auch B."/>
            <person name="Kono T."/>
            <person name="Mallez S."/>
            <person name="Zhang Y."/>
            <person name="Obille A."/>
            <person name="Becker A."/>
            <person name="Abrahante J.E."/>
            <person name="Garbe J."/>
            <person name="Badalamenti J.P."/>
            <person name="Herman A."/>
            <person name="Mangelson H."/>
            <person name="Liachko I."/>
            <person name="Sullivan S."/>
            <person name="Sone E.D."/>
            <person name="Koren S."/>
            <person name="Silverstein K.A.T."/>
            <person name="Beckman K.B."/>
            <person name="Gohl D.M."/>
        </authorList>
    </citation>
    <scope>NUCLEOTIDE SEQUENCE</scope>
    <source>
        <strain evidence="1">Duluth1</strain>
        <tissue evidence="1">Whole animal</tissue>
    </source>
</reference>